<comment type="subunit">
    <text evidence="1">Forms a complex composed of PxpA, PxpB and PxpC.</text>
</comment>
<dbReference type="PANTHER" id="PTHR30292:SF0">
    <property type="entry name" value="5-OXOPROLINASE SUBUNIT A"/>
    <property type="match status" value="1"/>
</dbReference>
<keyword evidence="3" id="KW-1185">Reference proteome</keyword>
<evidence type="ECO:0000313" key="3">
    <source>
        <dbReference type="Proteomes" id="UP001595279"/>
    </source>
</evidence>
<gene>
    <name evidence="1" type="primary">pxpA</name>
    <name evidence="2" type="ORF">ACFOGI_14885</name>
</gene>
<organism evidence="2 3">
    <name type="scientific">Virgibacillus xinjiangensis</name>
    <dbReference type="NCBI Taxonomy" id="393090"/>
    <lineage>
        <taxon>Bacteria</taxon>
        <taxon>Bacillati</taxon>
        <taxon>Bacillota</taxon>
        <taxon>Bacilli</taxon>
        <taxon>Bacillales</taxon>
        <taxon>Bacillaceae</taxon>
        <taxon>Virgibacillus</taxon>
    </lineage>
</organism>
<name>A0ABV7CYR1_9BACI</name>
<protein>
    <recommendedName>
        <fullName evidence="1">5-oxoprolinase subunit A</fullName>
        <shortName evidence="1">5-OPase subunit A</shortName>
        <ecNumber evidence="1">3.5.2.9</ecNumber>
    </recommendedName>
    <alternativeName>
        <fullName evidence="1">5-oxoprolinase (ATP-hydrolyzing) subunit A</fullName>
    </alternativeName>
</protein>
<sequence>MLRIDLNCDVGESFGPYTIGADEELMDYITSANIACGGHAGDADVMDRTIKLAKEKKVAVGAHPGYPDIAGFGRRAIEYSPGEIYRMLIQQIGALQAFCHVNHVPLKHVKPHGAMYNQAARNRSLAEAIVQAVYDVDSDLILYGLPGSELIRAGNEAGLKTVSEAFADRTYLADGSLTPRNRPDALITDQQAAVQQVERMVNEGVVEAVNGEMVTLEADTVCVHGDGPHAVHFVHGLWRSLHEKEIKVASPGSP</sequence>
<dbReference type="Pfam" id="PF03746">
    <property type="entry name" value="LamB_YcsF"/>
    <property type="match status" value="1"/>
</dbReference>
<comment type="catalytic activity">
    <reaction evidence="1">
        <text>5-oxo-L-proline + ATP + 2 H2O = L-glutamate + ADP + phosphate + H(+)</text>
        <dbReference type="Rhea" id="RHEA:10348"/>
        <dbReference type="ChEBI" id="CHEBI:15377"/>
        <dbReference type="ChEBI" id="CHEBI:15378"/>
        <dbReference type="ChEBI" id="CHEBI:29985"/>
        <dbReference type="ChEBI" id="CHEBI:30616"/>
        <dbReference type="ChEBI" id="CHEBI:43474"/>
        <dbReference type="ChEBI" id="CHEBI:58402"/>
        <dbReference type="ChEBI" id="CHEBI:456216"/>
        <dbReference type="EC" id="3.5.2.9"/>
    </reaction>
</comment>
<dbReference type="InterPro" id="IPR011330">
    <property type="entry name" value="Glyco_hydro/deAcase_b/a-brl"/>
</dbReference>
<dbReference type="HAMAP" id="MF_00691">
    <property type="entry name" value="PxpA"/>
    <property type="match status" value="1"/>
</dbReference>
<evidence type="ECO:0000313" key="2">
    <source>
        <dbReference type="EMBL" id="MFC3041529.1"/>
    </source>
</evidence>
<proteinExistence type="inferred from homology"/>
<keyword evidence="1" id="KW-0378">Hydrolase</keyword>
<comment type="similarity">
    <text evidence="1">Belongs to the LamB/PxpA family.</text>
</comment>
<dbReference type="EMBL" id="JBHRSA010000055">
    <property type="protein sequence ID" value="MFC3041529.1"/>
    <property type="molecule type" value="Genomic_DNA"/>
</dbReference>
<dbReference type="Proteomes" id="UP001595279">
    <property type="component" value="Unassembled WGS sequence"/>
</dbReference>
<dbReference type="NCBIfam" id="NF003816">
    <property type="entry name" value="PRK05406.1-5"/>
    <property type="match status" value="1"/>
</dbReference>
<dbReference type="Gene3D" id="3.20.20.370">
    <property type="entry name" value="Glycoside hydrolase/deacetylase"/>
    <property type="match status" value="1"/>
</dbReference>
<keyword evidence="1" id="KW-0547">Nucleotide-binding</keyword>
<dbReference type="SUPFAM" id="SSF88713">
    <property type="entry name" value="Glycoside hydrolase/deacetylase"/>
    <property type="match status" value="1"/>
</dbReference>
<reference evidence="3" key="1">
    <citation type="journal article" date="2019" name="Int. J. Syst. Evol. Microbiol.">
        <title>The Global Catalogue of Microorganisms (GCM) 10K type strain sequencing project: providing services to taxonomists for standard genome sequencing and annotation.</title>
        <authorList>
            <consortium name="The Broad Institute Genomics Platform"/>
            <consortium name="The Broad Institute Genome Sequencing Center for Infectious Disease"/>
            <person name="Wu L."/>
            <person name="Ma J."/>
        </authorList>
    </citation>
    <scope>NUCLEOTIDE SEQUENCE [LARGE SCALE GENOMIC DNA]</scope>
    <source>
        <strain evidence="3">KCTC 13128</strain>
    </source>
</reference>
<comment type="function">
    <text evidence="1">Catalyzes the cleavage of 5-oxoproline to form L-glutamate coupled to the hydrolysis of ATP to ADP and inorganic phosphate.</text>
</comment>
<dbReference type="InterPro" id="IPR005501">
    <property type="entry name" value="LamB/YcsF/PxpA-like"/>
</dbReference>
<keyword evidence="1" id="KW-0067">ATP-binding</keyword>
<dbReference type="EC" id="3.5.2.9" evidence="1"/>
<evidence type="ECO:0000256" key="1">
    <source>
        <dbReference type="HAMAP-Rule" id="MF_00691"/>
    </source>
</evidence>
<dbReference type="PANTHER" id="PTHR30292">
    <property type="entry name" value="UNCHARACTERIZED PROTEIN YBGL-RELATED"/>
    <property type="match status" value="1"/>
</dbReference>
<dbReference type="CDD" id="cd10787">
    <property type="entry name" value="LamB_YcsF_like"/>
    <property type="match status" value="1"/>
</dbReference>
<comment type="caution">
    <text evidence="2">The sequence shown here is derived from an EMBL/GenBank/DDBJ whole genome shotgun (WGS) entry which is preliminary data.</text>
</comment>
<dbReference type="NCBIfam" id="NF003814">
    <property type="entry name" value="PRK05406.1-3"/>
    <property type="match status" value="1"/>
</dbReference>
<accession>A0ABV7CYR1</accession>
<dbReference type="RefSeq" id="WP_390274228.1">
    <property type="nucleotide sequence ID" value="NZ_JBHRSA010000055.1"/>
</dbReference>